<name>A0A9C7QGV1_CITAM</name>
<keyword evidence="2" id="KW-0808">Transferase</keyword>
<dbReference type="SUPFAM" id="SSF53756">
    <property type="entry name" value="UDP-Glycosyltransferase/glycogen phosphorylase"/>
    <property type="match status" value="1"/>
</dbReference>
<accession>A0A9C7QGV1</accession>
<dbReference type="EMBL" id="DACYAJ020000001">
    <property type="protein sequence ID" value="HCD1253711.1"/>
    <property type="molecule type" value="Genomic_DNA"/>
</dbReference>
<dbReference type="GO" id="GO:0016740">
    <property type="term" value="F:transferase activity"/>
    <property type="evidence" value="ECO:0007669"/>
    <property type="project" value="UniProtKB-KW"/>
</dbReference>
<dbReference type="Pfam" id="PF04230">
    <property type="entry name" value="PS_pyruv_trans"/>
    <property type="match status" value="1"/>
</dbReference>
<comment type="caution">
    <text evidence="2">The sequence shown here is derived from an EMBL/GenBank/DDBJ whole genome shotgun (WGS) entry which is preliminary data.</text>
</comment>
<dbReference type="PANTHER" id="PTHR36836:SF1">
    <property type="entry name" value="COLANIC ACID BIOSYNTHESIS PROTEIN WCAK"/>
    <property type="match status" value="1"/>
</dbReference>
<evidence type="ECO:0000313" key="2">
    <source>
        <dbReference type="EMBL" id="HCD1253711.1"/>
    </source>
</evidence>
<proteinExistence type="predicted"/>
<dbReference type="InterPro" id="IPR007345">
    <property type="entry name" value="Polysacch_pyruvyl_Trfase"/>
</dbReference>
<protein>
    <submittedName>
        <fullName evidence="2">Polysaccharide pyruvyl transferase family protein</fullName>
    </submittedName>
</protein>
<dbReference type="Proteomes" id="UP000862426">
    <property type="component" value="Unassembled WGS sequence"/>
</dbReference>
<evidence type="ECO:0000313" key="3">
    <source>
        <dbReference type="Proteomes" id="UP000862426"/>
    </source>
</evidence>
<reference evidence="2" key="2">
    <citation type="submission" date="2022-05" db="EMBL/GenBank/DDBJ databases">
        <authorList>
            <consortium name="NCBI Pathogen Detection Project"/>
        </authorList>
    </citation>
    <scope>NUCLEOTIDE SEQUENCE</scope>
    <source>
        <strain evidence="2">CAV1698</strain>
    </source>
</reference>
<dbReference type="AlphaFoldDB" id="A0A9C7QGV1"/>
<dbReference type="PANTHER" id="PTHR36836">
    <property type="entry name" value="COLANIC ACID BIOSYNTHESIS PROTEIN WCAK"/>
    <property type="match status" value="1"/>
</dbReference>
<reference evidence="2" key="1">
    <citation type="journal article" date="2018" name="Genome Biol.">
        <title>SKESA: strategic k-mer extension for scrupulous assemblies.</title>
        <authorList>
            <person name="Souvorov A."/>
            <person name="Agarwala R."/>
            <person name="Lipman D.J."/>
        </authorList>
    </citation>
    <scope>NUCLEOTIDE SEQUENCE</scope>
    <source>
        <strain evidence="2">CAV1698</strain>
    </source>
</reference>
<evidence type="ECO:0000259" key="1">
    <source>
        <dbReference type="Pfam" id="PF04230"/>
    </source>
</evidence>
<gene>
    <name evidence="2" type="ORF">JD854_RS01360</name>
</gene>
<organism evidence="2 3">
    <name type="scientific">Citrobacter amalonaticus</name>
    <dbReference type="NCBI Taxonomy" id="35703"/>
    <lineage>
        <taxon>Bacteria</taxon>
        <taxon>Pseudomonadati</taxon>
        <taxon>Pseudomonadota</taxon>
        <taxon>Gammaproteobacteria</taxon>
        <taxon>Enterobacterales</taxon>
        <taxon>Enterobacteriaceae</taxon>
        <taxon>Citrobacter</taxon>
    </lineage>
</organism>
<feature type="domain" description="Polysaccharide pyruvyl transferase" evidence="1">
    <location>
        <begin position="71"/>
        <end position="304"/>
    </location>
</feature>
<sequence length="363" mass="41472">MKALIINDTGNSYHWGCYGTSTAIKEKLKAYGISEISTFSCEEGGRIENSPKKSLLVYSKNKMVRELAKLYYISYFRKKLPVLWESLTKSDCVVINGEGTINSIHVATRFIFFIIFLAKDVCHKKVYLINHSCYPKLSSEKQIYYYKCAYSRCDFVSAREKRSYDIISNILSVKVEQSFDSLPLLVKSLAKDIPDHQCNEKYICLSGAVNYNKENSSFIASEILKKYKDHKIIYLVGSPSGMNNEEPEVIESLKKHIPELIVHDATSFTEWLSIIKNAVVLISGRYHYSIAAMCFGTPTICFSSNTPKLDEINKMFNLPECVRTHADFIRALKEIEQTSWCSLTDEMSTLAENNYNFLRPLGK</sequence>